<proteinExistence type="predicted"/>
<evidence type="ECO:0000313" key="2">
    <source>
        <dbReference type="Proteomes" id="UP000034245"/>
    </source>
</evidence>
<organism evidence="1 2">
    <name type="scientific">Corynebacterium minutissimum</name>
    <dbReference type="NCBI Taxonomy" id="38301"/>
    <lineage>
        <taxon>Bacteria</taxon>
        <taxon>Bacillati</taxon>
        <taxon>Actinomycetota</taxon>
        <taxon>Actinomycetes</taxon>
        <taxon>Mycobacteriales</taxon>
        <taxon>Corynebacteriaceae</taxon>
        <taxon>Corynebacterium</taxon>
    </lineage>
</organism>
<sequence length="313" mass="34337">MAVERWEAYMISVLEALNANGSELRRRELIEITASYAGITDEERLETIASGQSRFENRVGWALTFLKKANAITSPARARFQITDFGRDLLARYPEGMTEKQLLGEIAGMEAALTWRGPNPGRKAGDEVSADQQSVFPEAESELDPVEQVETGLSRNNEFVAGELLTRLHENEPAFFEQAVLDLLMAMGYGGTQGKATRTQLSNDGGIDGIIDQDALGLSRIYVQAKRYGLDKSIGRPDIQGFVGALQGAQADRGVFLTTAKFSAAAQEYADAVASRVVLIDGDRLAELMIRYGVGVQVKRTVTLVEVDEDYFE</sequence>
<keyword evidence="1" id="KW-0255">Endonuclease</keyword>
<gene>
    <name evidence="1" type="ORF">WU87_09370</name>
</gene>
<comment type="caution">
    <text evidence="1">The sequence shown here is derived from an EMBL/GenBank/DDBJ whole genome shotgun (WGS) entry which is preliminary data.</text>
</comment>
<dbReference type="EMBL" id="LAYQ01000019">
    <property type="protein sequence ID" value="KKO78158.1"/>
    <property type="molecule type" value="Genomic_DNA"/>
</dbReference>
<protein>
    <submittedName>
        <fullName evidence="1">Restriction endonuclease</fullName>
    </submittedName>
</protein>
<keyword evidence="1" id="KW-0540">Nuclease</keyword>
<keyword evidence="1" id="KW-0378">Hydrolase</keyword>
<name>A0ACC4U9U0_9CORY</name>
<accession>A0ACC4U9U0</accession>
<reference evidence="1" key="1">
    <citation type="submission" date="2015-04" db="EMBL/GenBank/DDBJ databases">
        <title>Draft Genome Sequences of Three Species of Emerging Human-Pathogenic Corynebacteria.</title>
        <authorList>
            <person name="Pacheco L.G."/>
            <person name="Mattos-Guaraldi A.L."/>
            <person name="Santos C.S."/>
            <person name="Veras A.O."/>
            <person name="Guimaraes L.C."/>
            <person name="Abreu V."/>
            <person name="Pereira F.L."/>
            <person name="Soares S.C."/>
            <person name="Dorella F.A."/>
            <person name="Carvalho A.F."/>
            <person name="Leal C.G."/>
            <person name="Figueiredo H.C."/>
            <person name="Ramos J.N."/>
            <person name="Vieira V."/>
            <person name="Farfour E."/>
            <person name="Guiso N."/>
            <person name="Hirata R.Jr."/>
            <person name="Ramos R.T."/>
            <person name="Azevedo V."/>
            <person name="Silva A."/>
        </authorList>
    </citation>
    <scope>NUCLEOTIDE SEQUENCE</scope>
    <source>
        <strain evidence="1">1941</strain>
    </source>
</reference>
<dbReference type="Proteomes" id="UP000034245">
    <property type="component" value="Unassembled WGS sequence"/>
</dbReference>
<keyword evidence="2" id="KW-1185">Reference proteome</keyword>
<evidence type="ECO:0000313" key="1">
    <source>
        <dbReference type="EMBL" id="KKO78158.1"/>
    </source>
</evidence>